<name>A0ABY5JNL8_9FIRM</name>
<proteinExistence type="predicted"/>
<sequence length="161" mass="18596">MSDHSYGFRPRRNQHQALIKLKEYVEDGYIYVVDIDLEKFFGRVNHDILMSRVARTIKDKGVLKLIRAYLNSGSLENGVVVKDKEGTPQGGPISPLLSNMMLHDLDMELERRGLRFVRFADDCNRYVKLPRAAERVMKGITEFIEKTLKLKVNQEESLVGR</sequence>
<gene>
    <name evidence="2" type="ORF">J0J69_06075</name>
</gene>
<protein>
    <recommendedName>
        <fullName evidence="1">Reverse transcriptase domain-containing protein</fullName>
    </recommendedName>
</protein>
<reference evidence="2 3" key="1">
    <citation type="submission" date="2021-03" db="EMBL/GenBank/DDBJ databases">
        <title>Comparative Genomics and Metabolomics in the genus Turicibacter.</title>
        <authorList>
            <person name="Maki J."/>
            <person name="Looft T."/>
        </authorList>
    </citation>
    <scope>NUCLEOTIDE SEQUENCE [LARGE SCALE GENOMIC DNA]</scope>
    <source>
        <strain evidence="2 3">MMM721</strain>
    </source>
</reference>
<dbReference type="InterPro" id="IPR051083">
    <property type="entry name" value="GrpII_Intron_Splice-Mob/Def"/>
</dbReference>
<dbReference type="InterPro" id="IPR000477">
    <property type="entry name" value="RT_dom"/>
</dbReference>
<organism evidence="2 3">
    <name type="scientific">Turicibacter bilis</name>
    <dbReference type="NCBI Taxonomy" id="2735723"/>
    <lineage>
        <taxon>Bacteria</taxon>
        <taxon>Bacillati</taxon>
        <taxon>Bacillota</taxon>
        <taxon>Erysipelotrichia</taxon>
        <taxon>Erysipelotrichales</taxon>
        <taxon>Turicibacteraceae</taxon>
        <taxon>Turicibacter</taxon>
    </lineage>
</organism>
<dbReference type="PANTHER" id="PTHR34047">
    <property type="entry name" value="NUCLEAR INTRON MATURASE 1, MITOCHONDRIAL-RELATED"/>
    <property type="match status" value="1"/>
</dbReference>
<dbReference type="PROSITE" id="PS50878">
    <property type="entry name" value="RT_POL"/>
    <property type="match status" value="1"/>
</dbReference>
<evidence type="ECO:0000313" key="2">
    <source>
        <dbReference type="EMBL" id="UUF07060.1"/>
    </source>
</evidence>
<dbReference type="SUPFAM" id="SSF56672">
    <property type="entry name" value="DNA/RNA polymerases"/>
    <property type="match status" value="1"/>
</dbReference>
<dbReference type="CDD" id="cd01651">
    <property type="entry name" value="RT_G2_intron"/>
    <property type="match status" value="1"/>
</dbReference>
<dbReference type="PANTHER" id="PTHR34047:SF8">
    <property type="entry name" value="PROTEIN YKFC"/>
    <property type="match status" value="1"/>
</dbReference>
<dbReference type="Proteomes" id="UP001058016">
    <property type="component" value="Chromosome"/>
</dbReference>
<evidence type="ECO:0000313" key="3">
    <source>
        <dbReference type="Proteomes" id="UP001058016"/>
    </source>
</evidence>
<accession>A0ABY5JNL8</accession>
<dbReference type="Pfam" id="PF00078">
    <property type="entry name" value="RVT_1"/>
    <property type="match status" value="1"/>
</dbReference>
<dbReference type="InterPro" id="IPR043502">
    <property type="entry name" value="DNA/RNA_pol_sf"/>
</dbReference>
<keyword evidence="3" id="KW-1185">Reference proteome</keyword>
<dbReference type="EMBL" id="CP071249">
    <property type="protein sequence ID" value="UUF07060.1"/>
    <property type="molecule type" value="Genomic_DNA"/>
</dbReference>
<feature type="domain" description="Reverse transcriptase" evidence="1">
    <location>
        <begin position="1"/>
        <end position="161"/>
    </location>
</feature>
<evidence type="ECO:0000259" key="1">
    <source>
        <dbReference type="PROSITE" id="PS50878"/>
    </source>
</evidence>